<keyword evidence="2" id="KW-1185">Reference proteome</keyword>
<protein>
    <submittedName>
        <fullName evidence="1">Uncharacterized protein</fullName>
    </submittedName>
</protein>
<reference evidence="1" key="2">
    <citation type="submission" date="2025-09" db="UniProtKB">
        <authorList>
            <consortium name="Ensembl"/>
        </authorList>
    </citation>
    <scope>IDENTIFICATION</scope>
</reference>
<dbReference type="Ensembl" id="ENSZALT00000017671.1">
    <property type="protein sequence ID" value="ENSZALP00000012936.1"/>
    <property type="gene ID" value="ENSZALG00000010794.1"/>
</dbReference>
<dbReference type="AlphaFoldDB" id="A0A8D2MW32"/>
<sequence>MLTQGKQVQTKLPEGQRITQRLFHSWPKPQWLMLVGCTFPVSARGVCCSSLLLRSRKGGVSDALELSVQISLGIAELLGDSELLLTLPKTTDFPIPTDTLFPTARKNLTTLQKYERGFFNPTGC</sequence>
<dbReference type="Proteomes" id="UP000694413">
    <property type="component" value="Unassembled WGS sequence"/>
</dbReference>
<organism evidence="1 2">
    <name type="scientific">Zonotrichia albicollis</name>
    <name type="common">White-throated sparrow</name>
    <name type="synonym">Fringilla albicollis</name>
    <dbReference type="NCBI Taxonomy" id="44394"/>
    <lineage>
        <taxon>Eukaryota</taxon>
        <taxon>Metazoa</taxon>
        <taxon>Chordata</taxon>
        <taxon>Craniata</taxon>
        <taxon>Vertebrata</taxon>
        <taxon>Euteleostomi</taxon>
        <taxon>Archelosauria</taxon>
        <taxon>Archosauria</taxon>
        <taxon>Dinosauria</taxon>
        <taxon>Saurischia</taxon>
        <taxon>Theropoda</taxon>
        <taxon>Coelurosauria</taxon>
        <taxon>Aves</taxon>
        <taxon>Neognathae</taxon>
        <taxon>Neoaves</taxon>
        <taxon>Telluraves</taxon>
        <taxon>Australaves</taxon>
        <taxon>Passeriformes</taxon>
        <taxon>Passerellidae</taxon>
        <taxon>Zonotrichia</taxon>
    </lineage>
</organism>
<evidence type="ECO:0000313" key="2">
    <source>
        <dbReference type="Proteomes" id="UP000694413"/>
    </source>
</evidence>
<reference evidence="1" key="1">
    <citation type="submission" date="2025-08" db="UniProtKB">
        <authorList>
            <consortium name="Ensembl"/>
        </authorList>
    </citation>
    <scope>IDENTIFICATION</scope>
</reference>
<proteinExistence type="predicted"/>
<evidence type="ECO:0000313" key="1">
    <source>
        <dbReference type="Ensembl" id="ENSZALP00000012936.1"/>
    </source>
</evidence>
<name>A0A8D2MW32_ZONAL</name>
<accession>A0A8D2MW32</accession>